<dbReference type="PROSITE" id="PS50843">
    <property type="entry name" value="EXPANSIN_CBD"/>
    <property type="match status" value="1"/>
</dbReference>
<dbReference type="AlphaFoldDB" id="A0A8J5M2V5"/>
<dbReference type="Pfam" id="PF01357">
    <property type="entry name" value="Expansin_C"/>
    <property type="match status" value="1"/>
</dbReference>
<dbReference type="Proteomes" id="UP000734854">
    <property type="component" value="Unassembled WGS sequence"/>
</dbReference>
<evidence type="ECO:0000256" key="2">
    <source>
        <dbReference type="ARBA" id="ARBA00022525"/>
    </source>
</evidence>
<dbReference type="Gene3D" id="2.60.40.760">
    <property type="entry name" value="Expansin, cellulose-binding-like domain"/>
    <property type="match status" value="1"/>
</dbReference>
<dbReference type="PANTHER" id="PTHR31692:SF56">
    <property type="entry name" value="EXPANSIN-B2-RELATED"/>
    <property type="match status" value="1"/>
</dbReference>
<comment type="subcellular location">
    <subcellularLocation>
        <location evidence="1">Secreted</location>
    </subcellularLocation>
</comment>
<sequence length="152" mass="17165">MQCYRGFNVAFRVDTASNANYLAIVIENVNGDGELTAVKLKEGLSGTWMAMHPSWGEQWNKLNAGQTLQPSFSFQLTLGELKKILIAHNIIPVRWTLGEHLYFHGQLLVRDLIRLQVRLDILAARPIWPLSLSIYSTNLRLALGRNQPPLTV</sequence>
<dbReference type="InterPro" id="IPR007117">
    <property type="entry name" value="Expansin_CBD"/>
</dbReference>
<feature type="domain" description="Expansin-like CBD" evidence="3">
    <location>
        <begin position="20"/>
        <end position="103"/>
    </location>
</feature>
<proteinExistence type="predicted"/>
<dbReference type="InterPro" id="IPR036749">
    <property type="entry name" value="Expansin_CBD_sf"/>
</dbReference>
<dbReference type="PRINTS" id="PR00829">
    <property type="entry name" value="LOLP1ALLERGN"/>
</dbReference>
<dbReference type="GO" id="GO:0005576">
    <property type="term" value="C:extracellular region"/>
    <property type="evidence" value="ECO:0007669"/>
    <property type="project" value="UniProtKB-SubCell"/>
</dbReference>
<dbReference type="InterPro" id="IPR005795">
    <property type="entry name" value="LolPI"/>
</dbReference>
<accession>A0A8J5M2V5</accession>
<keyword evidence="5" id="KW-1185">Reference proteome</keyword>
<dbReference type="PANTHER" id="PTHR31692">
    <property type="entry name" value="EXPANSIN-B3"/>
    <property type="match status" value="1"/>
</dbReference>
<evidence type="ECO:0000313" key="5">
    <source>
        <dbReference type="Proteomes" id="UP000734854"/>
    </source>
</evidence>
<keyword evidence="2" id="KW-0964">Secreted</keyword>
<evidence type="ECO:0000256" key="1">
    <source>
        <dbReference type="ARBA" id="ARBA00004613"/>
    </source>
</evidence>
<protein>
    <recommendedName>
        <fullName evidence="3">Expansin-like CBD domain-containing protein</fullName>
    </recommendedName>
</protein>
<evidence type="ECO:0000259" key="3">
    <source>
        <dbReference type="PROSITE" id="PS50843"/>
    </source>
</evidence>
<name>A0A8J5M2V5_ZINOF</name>
<gene>
    <name evidence="4" type="ORF">ZIOFF_006435</name>
</gene>
<reference evidence="4 5" key="1">
    <citation type="submission" date="2020-08" db="EMBL/GenBank/DDBJ databases">
        <title>Plant Genome Project.</title>
        <authorList>
            <person name="Zhang R.-G."/>
        </authorList>
    </citation>
    <scope>NUCLEOTIDE SEQUENCE [LARGE SCALE GENOMIC DNA]</scope>
    <source>
        <tissue evidence="4">Rhizome</tissue>
    </source>
</reference>
<dbReference type="SUPFAM" id="SSF49590">
    <property type="entry name" value="PHL pollen allergen"/>
    <property type="match status" value="1"/>
</dbReference>
<evidence type="ECO:0000313" key="4">
    <source>
        <dbReference type="EMBL" id="KAG6532586.1"/>
    </source>
</evidence>
<dbReference type="EMBL" id="JACMSC010000002">
    <property type="protein sequence ID" value="KAG6532586.1"/>
    <property type="molecule type" value="Genomic_DNA"/>
</dbReference>
<organism evidence="4 5">
    <name type="scientific">Zingiber officinale</name>
    <name type="common">Ginger</name>
    <name type="synonym">Amomum zingiber</name>
    <dbReference type="NCBI Taxonomy" id="94328"/>
    <lineage>
        <taxon>Eukaryota</taxon>
        <taxon>Viridiplantae</taxon>
        <taxon>Streptophyta</taxon>
        <taxon>Embryophyta</taxon>
        <taxon>Tracheophyta</taxon>
        <taxon>Spermatophyta</taxon>
        <taxon>Magnoliopsida</taxon>
        <taxon>Liliopsida</taxon>
        <taxon>Zingiberales</taxon>
        <taxon>Zingiberaceae</taxon>
        <taxon>Zingiber</taxon>
    </lineage>
</organism>
<comment type="caution">
    <text evidence="4">The sequence shown here is derived from an EMBL/GenBank/DDBJ whole genome shotgun (WGS) entry which is preliminary data.</text>
</comment>